<dbReference type="Proteomes" id="UP001597525">
    <property type="component" value="Unassembled WGS sequence"/>
</dbReference>
<accession>A0ABW6BIK2</accession>
<dbReference type="EMBL" id="JBHUPB010000009">
    <property type="protein sequence ID" value="MFD2968642.1"/>
    <property type="molecule type" value="Genomic_DNA"/>
</dbReference>
<comment type="caution">
    <text evidence="2">The sequence shown here is derived from an EMBL/GenBank/DDBJ whole genome shotgun (WGS) entry which is preliminary data.</text>
</comment>
<gene>
    <name evidence="2" type="ORF">ACFS7Y_14675</name>
</gene>
<protein>
    <recommendedName>
        <fullName evidence="4">Ribosome alternative rescue factor ArfA</fullName>
    </recommendedName>
</protein>
<evidence type="ECO:0000313" key="2">
    <source>
        <dbReference type="EMBL" id="MFD2968642.1"/>
    </source>
</evidence>
<evidence type="ECO:0000313" key="3">
    <source>
        <dbReference type="Proteomes" id="UP001597525"/>
    </source>
</evidence>
<name>A0ABW6BIK2_9SPHI</name>
<reference evidence="3" key="1">
    <citation type="journal article" date="2019" name="Int. J. Syst. Evol. Microbiol.">
        <title>The Global Catalogue of Microorganisms (GCM) 10K type strain sequencing project: providing services to taxonomists for standard genome sequencing and annotation.</title>
        <authorList>
            <consortium name="The Broad Institute Genomics Platform"/>
            <consortium name="The Broad Institute Genome Sequencing Center for Infectious Disease"/>
            <person name="Wu L."/>
            <person name="Ma J."/>
        </authorList>
    </citation>
    <scope>NUCLEOTIDE SEQUENCE [LARGE SCALE GENOMIC DNA]</scope>
    <source>
        <strain evidence="3">KCTC 22814</strain>
    </source>
</reference>
<feature type="region of interest" description="Disordered" evidence="1">
    <location>
        <begin position="1"/>
        <end position="33"/>
    </location>
</feature>
<evidence type="ECO:0000256" key="1">
    <source>
        <dbReference type="SAM" id="MobiDB-lite"/>
    </source>
</evidence>
<feature type="compositionally biased region" description="Basic and acidic residues" evidence="1">
    <location>
        <begin position="24"/>
        <end position="33"/>
    </location>
</feature>
<sequence>MKDRLKEPQFNKQETISAALGGRKRQDGKLKKVKPNKADVWKSGYFFPHLPIGFFL</sequence>
<dbReference type="RefSeq" id="WP_320185307.1">
    <property type="nucleotide sequence ID" value="NZ_CP138332.1"/>
</dbReference>
<organism evidence="2 3">
    <name type="scientific">Sphingobacterium bambusae</name>
    <dbReference type="NCBI Taxonomy" id="662858"/>
    <lineage>
        <taxon>Bacteria</taxon>
        <taxon>Pseudomonadati</taxon>
        <taxon>Bacteroidota</taxon>
        <taxon>Sphingobacteriia</taxon>
        <taxon>Sphingobacteriales</taxon>
        <taxon>Sphingobacteriaceae</taxon>
        <taxon>Sphingobacterium</taxon>
    </lineage>
</organism>
<evidence type="ECO:0008006" key="4">
    <source>
        <dbReference type="Google" id="ProtNLM"/>
    </source>
</evidence>
<keyword evidence="3" id="KW-1185">Reference proteome</keyword>
<proteinExistence type="predicted"/>